<protein>
    <recommendedName>
        <fullName evidence="2">Mug135-like C-terminal domain-containing protein</fullName>
    </recommendedName>
</protein>
<proteinExistence type="inferred from homology"/>
<reference evidence="3 4" key="1">
    <citation type="journal article" date="2019" name="Nat. Ecol. Evol.">
        <title>Megaphylogeny resolves global patterns of mushroom evolution.</title>
        <authorList>
            <person name="Varga T."/>
            <person name="Krizsan K."/>
            <person name="Foldi C."/>
            <person name="Dima B."/>
            <person name="Sanchez-Garcia M."/>
            <person name="Sanchez-Ramirez S."/>
            <person name="Szollosi G.J."/>
            <person name="Szarkandi J.G."/>
            <person name="Papp V."/>
            <person name="Albert L."/>
            <person name="Andreopoulos W."/>
            <person name="Angelini C."/>
            <person name="Antonin V."/>
            <person name="Barry K.W."/>
            <person name="Bougher N.L."/>
            <person name="Buchanan P."/>
            <person name="Buyck B."/>
            <person name="Bense V."/>
            <person name="Catcheside P."/>
            <person name="Chovatia M."/>
            <person name="Cooper J."/>
            <person name="Damon W."/>
            <person name="Desjardin D."/>
            <person name="Finy P."/>
            <person name="Geml J."/>
            <person name="Haridas S."/>
            <person name="Hughes K."/>
            <person name="Justo A."/>
            <person name="Karasinski D."/>
            <person name="Kautmanova I."/>
            <person name="Kiss B."/>
            <person name="Kocsube S."/>
            <person name="Kotiranta H."/>
            <person name="LaButti K.M."/>
            <person name="Lechner B.E."/>
            <person name="Liimatainen K."/>
            <person name="Lipzen A."/>
            <person name="Lukacs Z."/>
            <person name="Mihaltcheva S."/>
            <person name="Morgado L.N."/>
            <person name="Niskanen T."/>
            <person name="Noordeloos M.E."/>
            <person name="Ohm R.A."/>
            <person name="Ortiz-Santana B."/>
            <person name="Ovrebo C."/>
            <person name="Racz N."/>
            <person name="Riley R."/>
            <person name="Savchenko A."/>
            <person name="Shiryaev A."/>
            <person name="Soop K."/>
            <person name="Spirin V."/>
            <person name="Szebenyi C."/>
            <person name="Tomsovsky M."/>
            <person name="Tulloss R.E."/>
            <person name="Uehling J."/>
            <person name="Grigoriev I.V."/>
            <person name="Vagvolgyi C."/>
            <person name="Papp T."/>
            <person name="Martin F.M."/>
            <person name="Miettinen O."/>
            <person name="Hibbett D.S."/>
            <person name="Nagy L.G."/>
        </authorList>
    </citation>
    <scope>NUCLEOTIDE SEQUENCE [LARGE SCALE GENOMIC DNA]</scope>
    <source>
        <strain evidence="3 4">CBS 962.96</strain>
    </source>
</reference>
<accession>A0A4S8L0J0</accession>
<dbReference type="Proteomes" id="UP000297245">
    <property type="component" value="Unassembled WGS sequence"/>
</dbReference>
<comment type="similarity">
    <text evidence="1">Belongs to the UPF0612 family.</text>
</comment>
<name>A0A4S8L0J0_DENBC</name>
<organism evidence="3 4">
    <name type="scientific">Dendrothele bispora (strain CBS 962.96)</name>
    <dbReference type="NCBI Taxonomy" id="1314807"/>
    <lineage>
        <taxon>Eukaryota</taxon>
        <taxon>Fungi</taxon>
        <taxon>Dikarya</taxon>
        <taxon>Basidiomycota</taxon>
        <taxon>Agaricomycotina</taxon>
        <taxon>Agaricomycetes</taxon>
        <taxon>Agaricomycetidae</taxon>
        <taxon>Agaricales</taxon>
        <taxon>Agaricales incertae sedis</taxon>
        <taxon>Dendrothele</taxon>
    </lineage>
</organism>
<sequence length="125" mass="13671">MNRRYSLWFVPAVEAAIEATIGPAVEAAIGPVSARLTAIESRLTDMDKTIAMLYNQTPGSGSKKHAYSQGLPALTDVHAIIALDGNNTCRYFENYFALRNRPHGPTLDAQKQRITARIGCEVPLI</sequence>
<feature type="domain" description="Mug135-like C-terminal" evidence="2">
    <location>
        <begin position="61"/>
        <end position="120"/>
    </location>
</feature>
<dbReference type="EMBL" id="ML179772">
    <property type="protein sequence ID" value="THU81899.1"/>
    <property type="molecule type" value="Genomic_DNA"/>
</dbReference>
<evidence type="ECO:0000259" key="2">
    <source>
        <dbReference type="Pfam" id="PF08593"/>
    </source>
</evidence>
<evidence type="ECO:0000313" key="4">
    <source>
        <dbReference type="Proteomes" id="UP000297245"/>
    </source>
</evidence>
<dbReference type="AlphaFoldDB" id="A0A4S8L0J0"/>
<evidence type="ECO:0000256" key="1">
    <source>
        <dbReference type="ARBA" id="ARBA00005788"/>
    </source>
</evidence>
<dbReference type="InterPro" id="IPR013902">
    <property type="entry name" value="Mug135-like_C"/>
</dbReference>
<keyword evidence="4" id="KW-1185">Reference proteome</keyword>
<evidence type="ECO:0000313" key="3">
    <source>
        <dbReference type="EMBL" id="THU81899.1"/>
    </source>
</evidence>
<dbReference type="Pfam" id="PF08593">
    <property type="entry name" value="Mug135_C"/>
    <property type="match status" value="1"/>
</dbReference>
<gene>
    <name evidence="3" type="ORF">K435DRAFT_808708</name>
</gene>